<keyword evidence="3 5" id="KW-0238">DNA-binding</keyword>
<evidence type="ECO:0000259" key="6">
    <source>
        <dbReference type="PROSITE" id="PS50977"/>
    </source>
</evidence>
<dbReference type="PROSITE" id="PS50977">
    <property type="entry name" value="HTH_TETR_2"/>
    <property type="match status" value="1"/>
</dbReference>
<dbReference type="GeneID" id="301456972"/>
<dbReference type="InterPro" id="IPR009057">
    <property type="entry name" value="Homeodomain-like_sf"/>
</dbReference>
<sequence length="199" mass="22008">MAIPAKARGEYRKTAQRREQIVDAAFSVFSQVGFSGATVAEIAKRAGMTAPGLTHHFASKTELLEAVFERRDLDAQTRLEGRSGLDLLRGLVAIAERDEADRDLTRMFAIIAAEATDVDHPMHEYFHDRYALIYDNVLSSFLQLQADGLLRDDMLPADAARTYVALSDGLQLQALYTDSGIHQSAVIRRILSGFLTVPL</sequence>
<dbReference type="PANTHER" id="PTHR47506:SF6">
    <property type="entry name" value="HTH-TYPE TRANSCRIPTIONAL REPRESSOR NEMR"/>
    <property type="match status" value="1"/>
</dbReference>
<evidence type="ECO:0000256" key="3">
    <source>
        <dbReference type="ARBA" id="ARBA00023125"/>
    </source>
</evidence>
<comment type="caution">
    <text evidence="7">The sequence shown here is derived from an EMBL/GenBank/DDBJ whole genome shotgun (WGS) entry which is preliminary data.</text>
</comment>
<evidence type="ECO:0000256" key="2">
    <source>
        <dbReference type="ARBA" id="ARBA00023015"/>
    </source>
</evidence>
<feature type="domain" description="HTH tetR-type" evidence="6">
    <location>
        <begin position="15"/>
        <end position="75"/>
    </location>
</feature>
<dbReference type="InterPro" id="IPR001647">
    <property type="entry name" value="HTH_TetR"/>
</dbReference>
<dbReference type="GO" id="GO:0003677">
    <property type="term" value="F:DNA binding"/>
    <property type="evidence" value="ECO:0007669"/>
    <property type="project" value="UniProtKB-UniRule"/>
</dbReference>
<proteinExistence type="predicted"/>
<organism evidence="7 8">
    <name type="scientific">Microbacterium aurantiacum</name>
    <dbReference type="NCBI Taxonomy" id="162393"/>
    <lineage>
        <taxon>Bacteria</taxon>
        <taxon>Bacillati</taxon>
        <taxon>Actinomycetota</taxon>
        <taxon>Actinomycetes</taxon>
        <taxon>Micrococcales</taxon>
        <taxon>Microbacteriaceae</taxon>
        <taxon>Microbacterium</taxon>
    </lineage>
</organism>
<dbReference type="Gene3D" id="1.10.357.10">
    <property type="entry name" value="Tetracycline Repressor, domain 2"/>
    <property type="match status" value="1"/>
</dbReference>
<dbReference type="EMBL" id="JAHWXH010000001">
    <property type="protein sequence ID" value="MDS0244392.1"/>
    <property type="molecule type" value="Genomic_DNA"/>
</dbReference>
<evidence type="ECO:0000256" key="4">
    <source>
        <dbReference type="ARBA" id="ARBA00023163"/>
    </source>
</evidence>
<dbReference type="RefSeq" id="WP_310890465.1">
    <property type="nucleotide sequence ID" value="NZ_BAAAGR010000001.1"/>
</dbReference>
<dbReference type="InterPro" id="IPR039538">
    <property type="entry name" value="BetI_C"/>
</dbReference>
<evidence type="ECO:0000313" key="7">
    <source>
        <dbReference type="EMBL" id="MDS0244392.1"/>
    </source>
</evidence>
<dbReference type="Pfam" id="PF13977">
    <property type="entry name" value="TetR_C_6"/>
    <property type="match status" value="1"/>
</dbReference>
<evidence type="ECO:0000256" key="5">
    <source>
        <dbReference type="PROSITE-ProRule" id="PRU00335"/>
    </source>
</evidence>
<accession>A0AAJ2LVC2</accession>
<dbReference type="Pfam" id="PF00440">
    <property type="entry name" value="TetR_N"/>
    <property type="match status" value="1"/>
</dbReference>
<dbReference type="SUPFAM" id="SSF48498">
    <property type="entry name" value="Tetracyclin repressor-like, C-terminal domain"/>
    <property type="match status" value="1"/>
</dbReference>
<feature type="DNA-binding region" description="H-T-H motif" evidence="5">
    <location>
        <begin position="38"/>
        <end position="57"/>
    </location>
</feature>
<keyword evidence="1" id="KW-0678">Repressor</keyword>
<keyword evidence="4" id="KW-0804">Transcription</keyword>
<reference evidence="7 8" key="1">
    <citation type="submission" date="2021-06" db="EMBL/GenBank/DDBJ databases">
        <title>Genome-based taxonomic framework of Microbacterium strains isolated from marine environment, the description of four new species and reclassification of four preexisting species.</title>
        <authorList>
            <person name="Lee S.D."/>
            <person name="Kim S.-M."/>
            <person name="Byeon Y.-S."/>
            <person name="Yang H.L."/>
            <person name="Kim I.S."/>
        </authorList>
    </citation>
    <scope>NUCLEOTIDE SEQUENCE [LARGE SCALE GENOMIC DNA]</scope>
    <source>
        <strain evidence="7 8">KACC 20514</strain>
    </source>
</reference>
<evidence type="ECO:0000256" key="1">
    <source>
        <dbReference type="ARBA" id="ARBA00022491"/>
    </source>
</evidence>
<dbReference type="SUPFAM" id="SSF46689">
    <property type="entry name" value="Homeodomain-like"/>
    <property type="match status" value="1"/>
</dbReference>
<dbReference type="AlphaFoldDB" id="A0AAJ2LVC2"/>
<keyword evidence="2" id="KW-0805">Transcription regulation</keyword>
<dbReference type="PRINTS" id="PR00455">
    <property type="entry name" value="HTHTETR"/>
</dbReference>
<protein>
    <submittedName>
        <fullName evidence="7">TetR/AcrR family transcriptional regulator</fullName>
    </submittedName>
</protein>
<name>A0AAJ2LVC2_9MICO</name>
<dbReference type="InterPro" id="IPR036271">
    <property type="entry name" value="Tet_transcr_reg_TetR-rel_C_sf"/>
</dbReference>
<evidence type="ECO:0000313" key="8">
    <source>
        <dbReference type="Proteomes" id="UP001183582"/>
    </source>
</evidence>
<dbReference type="Proteomes" id="UP001183582">
    <property type="component" value="Unassembled WGS sequence"/>
</dbReference>
<gene>
    <name evidence="7" type="ORF">KZC50_02055</name>
</gene>
<dbReference type="PANTHER" id="PTHR47506">
    <property type="entry name" value="TRANSCRIPTIONAL REGULATORY PROTEIN"/>
    <property type="match status" value="1"/>
</dbReference>